<reference evidence="3" key="1">
    <citation type="submission" date="2021-04" db="EMBL/GenBank/DDBJ databases">
        <title>Genome based classification of Actinospica acidithermotolerans sp. nov., an actinobacterium isolated from an Indonesian hot spring.</title>
        <authorList>
            <person name="Kusuma A.B."/>
            <person name="Putra K.E."/>
            <person name="Nafisah S."/>
            <person name="Loh J."/>
            <person name="Nouioui I."/>
            <person name="Goodfellow M."/>
        </authorList>
    </citation>
    <scope>NUCLEOTIDE SEQUENCE</scope>
    <source>
        <strain evidence="3">MGRD01-02</strain>
    </source>
</reference>
<dbReference type="Proteomes" id="UP000676325">
    <property type="component" value="Unassembled WGS sequence"/>
</dbReference>
<feature type="domain" description="CBS" evidence="2">
    <location>
        <begin position="62"/>
        <end position="129"/>
    </location>
</feature>
<keyword evidence="4" id="KW-1185">Reference proteome</keyword>
<comment type="caution">
    <text evidence="3">The sequence shown here is derived from an EMBL/GenBank/DDBJ whole genome shotgun (WGS) entry which is preliminary data.</text>
</comment>
<dbReference type="InterPro" id="IPR046342">
    <property type="entry name" value="CBS_dom_sf"/>
</dbReference>
<dbReference type="Gene3D" id="3.10.580.10">
    <property type="entry name" value="CBS-domain"/>
    <property type="match status" value="1"/>
</dbReference>
<evidence type="ECO:0000256" key="1">
    <source>
        <dbReference type="PROSITE-ProRule" id="PRU00703"/>
    </source>
</evidence>
<keyword evidence="1" id="KW-0129">CBS domain</keyword>
<dbReference type="EMBL" id="JAGSOH010000082">
    <property type="protein sequence ID" value="MBR7829329.1"/>
    <property type="molecule type" value="Genomic_DNA"/>
</dbReference>
<dbReference type="PROSITE" id="PS51371">
    <property type="entry name" value="CBS"/>
    <property type="match status" value="1"/>
</dbReference>
<protein>
    <submittedName>
        <fullName evidence="3">CBS domain-containing protein</fullName>
    </submittedName>
</protein>
<dbReference type="RefSeq" id="WP_212520464.1">
    <property type="nucleotide sequence ID" value="NZ_JAGSOH010000082.1"/>
</dbReference>
<organism evidence="3 4">
    <name type="scientific">Actinospica acidithermotolerans</name>
    <dbReference type="NCBI Taxonomy" id="2828514"/>
    <lineage>
        <taxon>Bacteria</taxon>
        <taxon>Bacillati</taxon>
        <taxon>Actinomycetota</taxon>
        <taxon>Actinomycetes</taxon>
        <taxon>Catenulisporales</taxon>
        <taxon>Actinospicaceae</taxon>
        <taxon>Actinospica</taxon>
    </lineage>
</organism>
<evidence type="ECO:0000313" key="3">
    <source>
        <dbReference type="EMBL" id="MBR7829329.1"/>
    </source>
</evidence>
<dbReference type="SUPFAM" id="SSF54631">
    <property type="entry name" value="CBS-domain pair"/>
    <property type="match status" value="1"/>
</dbReference>
<dbReference type="AlphaFoldDB" id="A0A941EHR3"/>
<evidence type="ECO:0000259" key="2">
    <source>
        <dbReference type="PROSITE" id="PS51371"/>
    </source>
</evidence>
<sequence>MTTTQLLEAEAEAHVHVDTFADTDTGAYSLAAPEPDPTAELASAPSFAEPPEFAELTARDLMHRPDSPRHAVITGVALSPSDSIQICAQRLVDRDLDALPVLDDVTRHILGVVSLRDIARAAVDVPLPYHGVPRTGSAWHPERD</sequence>
<name>A0A941EHR3_9ACTN</name>
<evidence type="ECO:0000313" key="4">
    <source>
        <dbReference type="Proteomes" id="UP000676325"/>
    </source>
</evidence>
<proteinExistence type="predicted"/>
<dbReference type="InterPro" id="IPR000644">
    <property type="entry name" value="CBS_dom"/>
</dbReference>
<gene>
    <name evidence="3" type="ORF">KDK95_23680</name>
</gene>
<accession>A0A941EHR3</accession>
<dbReference type="Pfam" id="PF00571">
    <property type="entry name" value="CBS"/>
    <property type="match status" value="1"/>
</dbReference>